<dbReference type="GO" id="GO:0003677">
    <property type="term" value="F:DNA binding"/>
    <property type="evidence" value="ECO:0007669"/>
    <property type="project" value="InterPro"/>
</dbReference>
<dbReference type="Pfam" id="PF04014">
    <property type="entry name" value="MazE_antitoxin"/>
    <property type="match status" value="1"/>
</dbReference>
<accession>A0A3B1DFM4</accession>
<dbReference type="PROSITE" id="PS51740">
    <property type="entry name" value="SPOVT_ABRB"/>
    <property type="match status" value="1"/>
</dbReference>
<organism evidence="2">
    <name type="scientific">hydrothermal vent metagenome</name>
    <dbReference type="NCBI Taxonomy" id="652676"/>
    <lineage>
        <taxon>unclassified sequences</taxon>
        <taxon>metagenomes</taxon>
        <taxon>ecological metagenomes</taxon>
    </lineage>
</organism>
<dbReference type="SUPFAM" id="SSF89447">
    <property type="entry name" value="AbrB/MazE/MraZ-like"/>
    <property type="match status" value="1"/>
</dbReference>
<feature type="domain" description="SpoVT-AbrB" evidence="1">
    <location>
        <begin position="1"/>
        <end position="45"/>
    </location>
</feature>
<dbReference type="AlphaFoldDB" id="A0A3B1DFM4"/>
<gene>
    <name evidence="2" type="ORF">MNBD_UNCLBAC01-1473</name>
</gene>
<name>A0A3B1DFM4_9ZZZZ</name>
<dbReference type="NCBIfam" id="TIGR01439">
    <property type="entry name" value="lp_hng_hel_AbrB"/>
    <property type="match status" value="1"/>
</dbReference>
<protein>
    <recommendedName>
        <fullName evidence="1">SpoVT-AbrB domain-containing protein</fullName>
    </recommendedName>
</protein>
<sequence length="85" mass="9637">MVTMLDKFGRVVIPKKVRDDLGLKPGVMLDVREEDRELVLSPQVEQPEVITKDGLLVFTGKVMGNIRDSVKEHRQEHLRKTAAIS</sequence>
<dbReference type="SMART" id="SM00966">
    <property type="entry name" value="SpoVT_AbrB"/>
    <property type="match status" value="1"/>
</dbReference>
<proteinExistence type="predicted"/>
<reference evidence="2" key="1">
    <citation type="submission" date="2018-06" db="EMBL/GenBank/DDBJ databases">
        <authorList>
            <person name="Zhirakovskaya E."/>
        </authorList>
    </citation>
    <scope>NUCLEOTIDE SEQUENCE</scope>
</reference>
<dbReference type="EMBL" id="UOGJ01000009">
    <property type="protein sequence ID" value="VAX34834.1"/>
    <property type="molecule type" value="Genomic_DNA"/>
</dbReference>
<dbReference type="InterPro" id="IPR007159">
    <property type="entry name" value="SpoVT-AbrB_dom"/>
</dbReference>
<evidence type="ECO:0000313" key="2">
    <source>
        <dbReference type="EMBL" id="VAX34834.1"/>
    </source>
</evidence>
<dbReference type="Gene3D" id="2.10.260.10">
    <property type="match status" value="1"/>
</dbReference>
<evidence type="ECO:0000259" key="1">
    <source>
        <dbReference type="PROSITE" id="PS51740"/>
    </source>
</evidence>
<dbReference type="InterPro" id="IPR037914">
    <property type="entry name" value="SpoVT-AbrB_sf"/>
</dbReference>